<reference evidence="1 2" key="1">
    <citation type="submission" date="2024-02" db="EMBL/GenBank/DDBJ databases">
        <authorList>
            <person name="Chen Y."/>
            <person name="Shah S."/>
            <person name="Dougan E. K."/>
            <person name="Thang M."/>
            <person name="Chan C."/>
        </authorList>
    </citation>
    <scope>NUCLEOTIDE SEQUENCE [LARGE SCALE GENOMIC DNA]</scope>
</reference>
<evidence type="ECO:0000313" key="2">
    <source>
        <dbReference type="Proteomes" id="UP001642484"/>
    </source>
</evidence>
<evidence type="ECO:0000313" key="1">
    <source>
        <dbReference type="EMBL" id="CAK9100774.1"/>
    </source>
</evidence>
<name>A0ABP0RKW7_9DINO</name>
<keyword evidence="2" id="KW-1185">Reference proteome</keyword>
<sequence>MISYEIIRITKRFQMGVKNWLQHAFAVEKKLPPPTSEELALVNKLAVEIVRRELSTPAIAVLEMSKPLNYISSQAMRFFEPAISSIVDANDYVTLAKFLERRDSLEILIQMVEEEDRKRTK</sequence>
<feature type="non-terminal residue" evidence="1">
    <location>
        <position position="121"/>
    </location>
</feature>
<gene>
    <name evidence="1" type="ORF">CCMP2556_LOCUS47571</name>
</gene>
<dbReference type="Proteomes" id="UP001642484">
    <property type="component" value="Unassembled WGS sequence"/>
</dbReference>
<accession>A0ABP0RKW7</accession>
<organism evidence="1 2">
    <name type="scientific">Durusdinium trenchii</name>
    <dbReference type="NCBI Taxonomy" id="1381693"/>
    <lineage>
        <taxon>Eukaryota</taxon>
        <taxon>Sar</taxon>
        <taxon>Alveolata</taxon>
        <taxon>Dinophyceae</taxon>
        <taxon>Suessiales</taxon>
        <taxon>Symbiodiniaceae</taxon>
        <taxon>Durusdinium</taxon>
    </lineage>
</organism>
<comment type="caution">
    <text evidence="1">The sequence shown here is derived from an EMBL/GenBank/DDBJ whole genome shotgun (WGS) entry which is preliminary data.</text>
</comment>
<proteinExistence type="predicted"/>
<dbReference type="EMBL" id="CAXAMN010026135">
    <property type="protein sequence ID" value="CAK9100774.1"/>
    <property type="molecule type" value="Genomic_DNA"/>
</dbReference>
<protein>
    <submittedName>
        <fullName evidence="1">Uncharacterized protein</fullName>
    </submittedName>
</protein>